<evidence type="ECO:0000313" key="3">
    <source>
        <dbReference type="WBParaSite" id="ECPE_0001145001-mRNA-1"/>
    </source>
</evidence>
<keyword evidence="2" id="KW-1185">Reference proteome</keyword>
<gene>
    <name evidence="1" type="ORF">ECPE_LOCUS11415</name>
</gene>
<dbReference type="Proteomes" id="UP000272942">
    <property type="component" value="Unassembled WGS sequence"/>
</dbReference>
<reference evidence="1 2" key="2">
    <citation type="submission" date="2018-11" db="EMBL/GenBank/DDBJ databases">
        <authorList>
            <consortium name="Pathogen Informatics"/>
        </authorList>
    </citation>
    <scope>NUCLEOTIDE SEQUENCE [LARGE SCALE GENOMIC DNA]</scope>
    <source>
        <strain evidence="1 2">Egypt</strain>
    </source>
</reference>
<evidence type="ECO:0000313" key="1">
    <source>
        <dbReference type="EMBL" id="VDP88470.1"/>
    </source>
</evidence>
<dbReference type="WBParaSite" id="ECPE_0001145001-mRNA-1">
    <property type="protein sequence ID" value="ECPE_0001145001-mRNA-1"/>
    <property type="gene ID" value="ECPE_0001145001"/>
</dbReference>
<sequence length="308" mass="33614">MLRHPHRTTKYSESNFTDCCQTHNAYEVSLNNGQAVVVYTAASGLTEITLAEIVDDLGFQTRPLPIESIVPNYTPAHQGTLVHSPLIIKNPPSDWSKVTAALLTVPGVLISHGDTEKNVLNVWHISSMVPLSAVLRKVADSGLIVIHASSHPRQTHAMSAVQMNLPHLSQGGDVLRSVNLLIVQANSNPFNVNWTEVIRAASDPHATIESVVLASDIPSGRAVLQVIPRQFTNPRLSGVGNQSDLSKFSRILADRLTTLTFPAARIRSVLRDKSPVNLLEGQSEQMMLLNDGFDAFKTSNQVNLIYVL</sequence>
<proteinExistence type="predicted"/>
<dbReference type="EMBL" id="UZAN01050788">
    <property type="protein sequence ID" value="VDP88470.1"/>
    <property type="molecule type" value="Genomic_DNA"/>
</dbReference>
<organism evidence="3">
    <name type="scientific">Echinostoma caproni</name>
    <dbReference type="NCBI Taxonomy" id="27848"/>
    <lineage>
        <taxon>Eukaryota</taxon>
        <taxon>Metazoa</taxon>
        <taxon>Spiralia</taxon>
        <taxon>Lophotrochozoa</taxon>
        <taxon>Platyhelminthes</taxon>
        <taxon>Trematoda</taxon>
        <taxon>Digenea</taxon>
        <taxon>Plagiorchiida</taxon>
        <taxon>Echinostomata</taxon>
        <taxon>Echinostomatoidea</taxon>
        <taxon>Echinostomatidae</taxon>
        <taxon>Echinostoma</taxon>
    </lineage>
</organism>
<dbReference type="AlphaFoldDB" id="A0A183AWT0"/>
<protein>
    <submittedName>
        <fullName evidence="3">DUF1829 domain-containing protein</fullName>
    </submittedName>
</protein>
<reference evidence="3" key="1">
    <citation type="submission" date="2016-06" db="UniProtKB">
        <authorList>
            <consortium name="WormBaseParasite"/>
        </authorList>
    </citation>
    <scope>IDENTIFICATION</scope>
</reference>
<evidence type="ECO:0000313" key="2">
    <source>
        <dbReference type="Proteomes" id="UP000272942"/>
    </source>
</evidence>
<name>A0A183AWT0_9TREM</name>
<dbReference type="OrthoDB" id="10469008at2759"/>
<accession>A0A183AWT0</accession>